<dbReference type="AlphaFoldDB" id="A0A3R9X0A3"/>
<protein>
    <submittedName>
        <fullName evidence="1">Uncharacterized protein</fullName>
    </submittedName>
</protein>
<dbReference type="InterPro" id="IPR017853">
    <property type="entry name" value="GH"/>
</dbReference>
<name>A0A3R9X0A3_9CREN</name>
<evidence type="ECO:0000313" key="1">
    <source>
        <dbReference type="EMBL" id="RSN71879.1"/>
    </source>
</evidence>
<sequence>MDRKLLIPILVLLLVFPVIPASAERVSTNEVMYEWKVILWEASRFSVSSKAEILANGTVVLRLHGFLKYEIELPFELPKGSYIMLMAGVSSDSSNLSVIQVKAHVNGNGAQFYNLTVLHGTFFPQFIYFGEVKGKKLFIWIFHHKSIAGNASLLLYALDIELFIPTAKKTVKKGNSTDPFIWGITVHDPDLSKFYPKYVGPSEWDRSAASKIASAGIKMVRFMIFWGDIEREWGKYPDWNAPWGSYPWTFYDKAIEDMVKNNLTPLLIVGAGYAWMVPWINGMPVAPDTEVGPHNYSNWLNRLSPGIDEQSYWYYGILPDEYIKHVTEAVRRIVWRYTYFMPTQVKYLNGTPARVLNYEPEIEVDAWYWHTVLNFRPMSYYWQHPDENNFRYNLLHNLTKAIKSSPGGRILIETYHRGGNIPITAYGPQYNISWFLEKLGYTVTVNKDKPLDKVDLSQYDALIIDEPRWLSYSQAEIDAVRNFVYNGGGLLLAVDTELYYGDQTPNQIAEIFGARFYGDLVKSCTIATFNHPITADKKQSDVFQPFILWDAVIGRYPANATVLLADPGNATGNLAFGNLTSENLPSGNSSDYACMVAINYGKGRVVLGPCNGLTQVWGEAWYGRREWNKLFINTIKWLAGEGLNVSNVKVYFDFSIDGWYLSLGVIPNIALDLKGKGLVDYMAVNSYMPGWILAPPTNQVPPSPPYPPIPFIIVEITATRAASSAGEIYGATSTPTIIGETGWATTYGTFGEYYQRLFIERVVFYSSLESSATGGKAPFGLIIHRYKDLDIWRPHPFICPYNYIEYTFGLLR</sequence>
<dbReference type="SUPFAM" id="SSF51445">
    <property type="entry name" value="(Trans)glycosidases"/>
    <property type="match status" value="2"/>
</dbReference>
<proteinExistence type="predicted"/>
<dbReference type="Gene3D" id="3.40.50.880">
    <property type="match status" value="1"/>
</dbReference>
<comment type="caution">
    <text evidence="1">The sequence shown here is derived from an EMBL/GenBank/DDBJ whole genome shotgun (WGS) entry which is preliminary data.</text>
</comment>
<gene>
    <name evidence="1" type="ORF">D6D85_14925</name>
</gene>
<dbReference type="SUPFAM" id="SSF52317">
    <property type="entry name" value="Class I glutamine amidotransferase-like"/>
    <property type="match status" value="1"/>
</dbReference>
<dbReference type="InterPro" id="IPR029062">
    <property type="entry name" value="Class_I_gatase-like"/>
</dbReference>
<dbReference type="EMBL" id="RCOS01000167">
    <property type="protein sequence ID" value="RSN71879.1"/>
    <property type="molecule type" value="Genomic_DNA"/>
</dbReference>
<evidence type="ECO:0000313" key="2">
    <source>
        <dbReference type="Proteomes" id="UP000277582"/>
    </source>
</evidence>
<keyword evidence="2" id="KW-1185">Reference proteome</keyword>
<feature type="non-terminal residue" evidence="1">
    <location>
        <position position="812"/>
    </location>
</feature>
<organism evidence="1 2">
    <name type="scientific">Candidatus Methanodesulfokora washburnensis</name>
    <dbReference type="NCBI Taxonomy" id="2478471"/>
    <lineage>
        <taxon>Archaea</taxon>
        <taxon>Thermoproteota</taxon>
        <taxon>Candidatus Korarchaeia</taxon>
        <taxon>Candidatus Korarchaeia incertae sedis</taxon>
        <taxon>Candidatus Methanodesulfokora</taxon>
    </lineage>
</organism>
<accession>A0A3R9X0A3</accession>
<reference evidence="1 2" key="1">
    <citation type="submission" date="2018-10" db="EMBL/GenBank/DDBJ databases">
        <title>Co-occurring genomic capacity for anaerobic methane metabolism and dissimilatory sulfite reduction discovered in the Korarchaeota.</title>
        <authorList>
            <person name="Mckay L.J."/>
            <person name="Dlakic M."/>
            <person name="Fields M.W."/>
            <person name="Delmont T.O."/>
            <person name="Eren A.M."/>
            <person name="Jay Z.J."/>
            <person name="Klingelsmith K.B."/>
            <person name="Rusch D.B."/>
            <person name="Inskeep W.P."/>
        </authorList>
    </citation>
    <scope>NUCLEOTIDE SEQUENCE [LARGE SCALE GENOMIC DNA]</scope>
    <source>
        <strain evidence="1 2">MDKW</strain>
    </source>
</reference>
<dbReference type="Gene3D" id="3.20.20.80">
    <property type="entry name" value="Glycosidases"/>
    <property type="match status" value="1"/>
</dbReference>
<dbReference type="Proteomes" id="UP000277582">
    <property type="component" value="Unassembled WGS sequence"/>
</dbReference>